<gene>
    <name evidence="1" type="ORF">EPI10_030424</name>
</gene>
<dbReference type="PANTHER" id="PTHR35317">
    <property type="entry name" value="OS04G0629600 PROTEIN"/>
    <property type="match status" value="1"/>
</dbReference>
<keyword evidence="2" id="KW-1185">Reference proteome</keyword>
<dbReference type="Proteomes" id="UP000325315">
    <property type="component" value="Unassembled WGS sequence"/>
</dbReference>
<dbReference type="EMBL" id="SMMG02000001">
    <property type="protein sequence ID" value="KAA3486524.1"/>
    <property type="molecule type" value="Genomic_DNA"/>
</dbReference>
<comment type="caution">
    <text evidence="1">The sequence shown here is derived from an EMBL/GenBank/DDBJ whole genome shotgun (WGS) entry which is preliminary data.</text>
</comment>
<evidence type="ECO:0000313" key="1">
    <source>
        <dbReference type="EMBL" id="KAA3486524.1"/>
    </source>
</evidence>
<dbReference type="AlphaFoldDB" id="A0A5B6WZS9"/>
<name>A0A5B6WZS9_9ROSI</name>
<proteinExistence type="predicted"/>
<organism evidence="1 2">
    <name type="scientific">Gossypium australe</name>
    <dbReference type="NCBI Taxonomy" id="47621"/>
    <lineage>
        <taxon>Eukaryota</taxon>
        <taxon>Viridiplantae</taxon>
        <taxon>Streptophyta</taxon>
        <taxon>Embryophyta</taxon>
        <taxon>Tracheophyta</taxon>
        <taxon>Spermatophyta</taxon>
        <taxon>Magnoliopsida</taxon>
        <taxon>eudicotyledons</taxon>
        <taxon>Gunneridae</taxon>
        <taxon>Pentapetalae</taxon>
        <taxon>rosids</taxon>
        <taxon>malvids</taxon>
        <taxon>Malvales</taxon>
        <taxon>Malvaceae</taxon>
        <taxon>Malvoideae</taxon>
        <taxon>Gossypium</taxon>
    </lineage>
</organism>
<evidence type="ECO:0000313" key="2">
    <source>
        <dbReference type="Proteomes" id="UP000325315"/>
    </source>
</evidence>
<sequence length="136" mass="16186">MKTYLQAYDLWEVVNANKEPPLLRANPTIAQMQRHRVSRLRKDKLINVRRDLENLKIKETEIVKQYSDGIMTIVNNIRLLEDQFTDNRIVGKVIITFTVRYEYKISSLEDSRDLSIIYLSELINALYAQKQRRESR</sequence>
<dbReference type="PANTHER" id="PTHR35317:SF31">
    <property type="entry name" value="DUF4219 DOMAIN-CONTAINING PROTEIN"/>
    <property type="match status" value="1"/>
</dbReference>
<protein>
    <submittedName>
        <fullName evidence="1">Integrase, catalytic core</fullName>
    </submittedName>
</protein>
<dbReference type="Pfam" id="PF14223">
    <property type="entry name" value="Retrotran_gag_2"/>
    <property type="match status" value="1"/>
</dbReference>
<dbReference type="OrthoDB" id="1711498at2759"/>
<accession>A0A5B6WZS9</accession>
<reference evidence="2" key="1">
    <citation type="journal article" date="2019" name="Plant Biotechnol. J.">
        <title>Genome sequencing of the Australian wild diploid species Gossypium australe highlights disease resistance and delayed gland morphogenesis.</title>
        <authorList>
            <person name="Cai Y."/>
            <person name="Cai X."/>
            <person name="Wang Q."/>
            <person name="Wang P."/>
            <person name="Zhang Y."/>
            <person name="Cai C."/>
            <person name="Xu Y."/>
            <person name="Wang K."/>
            <person name="Zhou Z."/>
            <person name="Wang C."/>
            <person name="Geng S."/>
            <person name="Li B."/>
            <person name="Dong Q."/>
            <person name="Hou Y."/>
            <person name="Wang H."/>
            <person name="Ai P."/>
            <person name="Liu Z."/>
            <person name="Yi F."/>
            <person name="Sun M."/>
            <person name="An G."/>
            <person name="Cheng J."/>
            <person name="Zhang Y."/>
            <person name="Shi Q."/>
            <person name="Xie Y."/>
            <person name="Shi X."/>
            <person name="Chang Y."/>
            <person name="Huang F."/>
            <person name="Chen Y."/>
            <person name="Hong S."/>
            <person name="Mi L."/>
            <person name="Sun Q."/>
            <person name="Zhang L."/>
            <person name="Zhou B."/>
            <person name="Peng R."/>
            <person name="Zhang X."/>
            <person name="Liu F."/>
        </authorList>
    </citation>
    <scope>NUCLEOTIDE SEQUENCE [LARGE SCALE GENOMIC DNA]</scope>
    <source>
        <strain evidence="2">cv. PA1801</strain>
    </source>
</reference>